<dbReference type="AlphaFoldDB" id="A0A834UGM0"/>
<evidence type="ECO:0000256" key="1">
    <source>
        <dbReference type="SAM" id="MobiDB-lite"/>
    </source>
</evidence>
<reference evidence="2" key="1">
    <citation type="journal article" date="2020" name="G3 (Bethesda)">
        <title>High-Quality Assemblies for Three Invasive Social Wasps from the &lt;i&gt;Vespula&lt;/i&gt; Genus.</title>
        <authorList>
            <person name="Harrop T.W.R."/>
            <person name="Guhlin J."/>
            <person name="McLaughlin G.M."/>
            <person name="Permina E."/>
            <person name="Stockwell P."/>
            <person name="Gilligan J."/>
            <person name="Le Lec M.F."/>
            <person name="Gruber M.A.M."/>
            <person name="Quinn O."/>
            <person name="Lovegrove M."/>
            <person name="Duncan E.J."/>
            <person name="Remnant E.J."/>
            <person name="Van Eeckhoven J."/>
            <person name="Graham B."/>
            <person name="Knapp R.A."/>
            <person name="Langford K.W."/>
            <person name="Kronenberg Z."/>
            <person name="Press M.O."/>
            <person name="Eacker S.M."/>
            <person name="Wilson-Rankin E.E."/>
            <person name="Purcell J."/>
            <person name="Lester P.J."/>
            <person name="Dearden P.K."/>
        </authorList>
    </citation>
    <scope>NUCLEOTIDE SEQUENCE</scope>
    <source>
        <strain evidence="2">Volc-1</strain>
    </source>
</reference>
<evidence type="ECO:0000313" key="3">
    <source>
        <dbReference type="Proteomes" id="UP000600918"/>
    </source>
</evidence>
<evidence type="ECO:0000313" key="2">
    <source>
        <dbReference type="EMBL" id="KAF7438454.1"/>
    </source>
</evidence>
<dbReference type="EMBL" id="JACSDY010000001">
    <property type="protein sequence ID" value="KAF7438454.1"/>
    <property type="molecule type" value="Genomic_DNA"/>
</dbReference>
<keyword evidence="3" id="KW-1185">Reference proteome</keyword>
<accession>A0A834UGM0</accession>
<protein>
    <submittedName>
        <fullName evidence="2">Uncharacterized protein</fullName>
    </submittedName>
</protein>
<name>A0A834UGM0_VESPE</name>
<gene>
    <name evidence="2" type="ORF">H0235_000845</name>
</gene>
<proteinExistence type="predicted"/>
<organism evidence="2 3">
    <name type="scientific">Vespula pensylvanica</name>
    <name type="common">Western yellow jacket</name>
    <name type="synonym">Wasp</name>
    <dbReference type="NCBI Taxonomy" id="30213"/>
    <lineage>
        <taxon>Eukaryota</taxon>
        <taxon>Metazoa</taxon>
        <taxon>Ecdysozoa</taxon>
        <taxon>Arthropoda</taxon>
        <taxon>Hexapoda</taxon>
        <taxon>Insecta</taxon>
        <taxon>Pterygota</taxon>
        <taxon>Neoptera</taxon>
        <taxon>Endopterygota</taxon>
        <taxon>Hymenoptera</taxon>
        <taxon>Apocrita</taxon>
        <taxon>Aculeata</taxon>
        <taxon>Vespoidea</taxon>
        <taxon>Vespidae</taxon>
        <taxon>Vespinae</taxon>
        <taxon>Vespula</taxon>
    </lineage>
</organism>
<dbReference type="Proteomes" id="UP000600918">
    <property type="component" value="Unassembled WGS sequence"/>
</dbReference>
<comment type="caution">
    <text evidence="2">The sequence shown here is derived from an EMBL/GenBank/DDBJ whole genome shotgun (WGS) entry which is preliminary data.</text>
</comment>
<feature type="region of interest" description="Disordered" evidence="1">
    <location>
        <begin position="1"/>
        <end position="21"/>
    </location>
</feature>
<feature type="compositionally biased region" description="Gly residues" evidence="1">
    <location>
        <begin position="7"/>
        <end position="21"/>
    </location>
</feature>
<sequence>MIKEVEGGGIGGGNGGGIGGGSRGGVPFGWLEVESVGKNWFIPKVHHRYTEFKGLKFILVLIVRQNLLKSFFSHFIGIPAIN</sequence>